<evidence type="ECO:0000256" key="25">
    <source>
        <dbReference type="ARBA" id="ARBA00023163"/>
    </source>
</evidence>
<dbReference type="GO" id="GO:0005634">
    <property type="term" value="C:nucleus"/>
    <property type="evidence" value="ECO:0007669"/>
    <property type="project" value="UniProtKB-SubCell"/>
</dbReference>
<evidence type="ECO:0000259" key="39">
    <source>
        <dbReference type="PROSITE" id="PS51192"/>
    </source>
</evidence>
<evidence type="ECO:0000259" key="37">
    <source>
        <dbReference type="PROSITE" id="PS50014"/>
    </source>
</evidence>
<dbReference type="GO" id="GO:0040029">
    <property type="term" value="P:epigenetic regulation of gene expression"/>
    <property type="evidence" value="ECO:0007669"/>
    <property type="project" value="UniProtKB-ARBA"/>
</dbReference>
<feature type="compositionally biased region" description="Polar residues" evidence="36">
    <location>
        <begin position="226"/>
        <end position="235"/>
    </location>
</feature>
<dbReference type="GO" id="GO:0005525">
    <property type="term" value="F:GTP binding"/>
    <property type="evidence" value="ECO:0007669"/>
    <property type="project" value="UniProtKB-KW"/>
</dbReference>
<keyword evidence="24" id="KW-0342">GTP-binding</keyword>
<dbReference type="GO" id="GO:0031901">
    <property type="term" value="C:early endosome membrane"/>
    <property type="evidence" value="ECO:0007669"/>
    <property type="project" value="UniProtKB-SubCell"/>
</dbReference>
<dbReference type="PROSITE" id="PS51192">
    <property type="entry name" value="HELICASE_ATP_BIND_1"/>
    <property type="match status" value="1"/>
</dbReference>
<evidence type="ECO:0000256" key="9">
    <source>
        <dbReference type="ARBA" id="ARBA00022588"/>
    </source>
</evidence>
<evidence type="ECO:0000256" key="6">
    <source>
        <dbReference type="ARBA" id="ARBA00008607"/>
    </source>
</evidence>
<dbReference type="InterPro" id="IPR016181">
    <property type="entry name" value="Acyl_CoA_acyltransferase"/>
</dbReference>
<dbReference type="GO" id="GO:0060173">
    <property type="term" value="P:limb development"/>
    <property type="evidence" value="ECO:0007669"/>
    <property type="project" value="UniProtKB-ARBA"/>
</dbReference>
<dbReference type="InterPro" id="IPR021673">
    <property type="entry name" value="RLR_CTR"/>
</dbReference>
<keyword evidence="25" id="KW-0804">Transcription</keyword>
<keyword evidence="27" id="KW-0539">Nucleus</keyword>
<dbReference type="Gene3D" id="2.170.150.30">
    <property type="entry name" value="RIG-I-like receptor, C-terminal regulatory domain"/>
    <property type="match status" value="1"/>
</dbReference>
<evidence type="ECO:0000256" key="29">
    <source>
        <dbReference type="ARBA" id="ARBA00023289"/>
    </source>
</evidence>
<feature type="domain" description="Helicase ATP-binding" evidence="39">
    <location>
        <begin position="1002"/>
        <end position="1180"/>
    </location>
</feature>
<dbReference type="GO" id="GO:0061035">
    <property type="term" value="P:regulation of cartilage development"/>
    <property type="evidence" value="ECO:0007669"/>
    <property type="project" value="UniProtKB-ARBA"/>
</dbReference>
<dbReference type="PROSITE" id="PS50014">
    <property type="entry name" value="BROMODOMAIN_2"/>
    <property type="match status" value="1"/>
</dbReference>
<dbReference type="FunFam" id="3.40.50.300:FF:000180">
    <property type="entry name" value="Member RAS oncogene family"/>
    <property type="match status" value="1"/>
</dbReference>
<dbReference type="Pfam" id="PF00583">
    <property type="entry name" value="Acetyltransf_1"/>
    <property type="match status" value="1"/>
</dbReference>
<evidence type="ECO:0000256" key="1">
    <source>
        <dbReference type="ARBA" id="ARBA00004123"/>
    </source>
</evidence>
<keyword evidence="29" id="KW-0636">Prenylation</keyword>
<keyword evidence="8" id="KW-0963">Cytoplasm</keyword>
<dbReference type="SUPFAM" id="SSF55729">
    <property type="entry name" value="Acyl-CoA N-acyltransferases (Nat)"/>
    <property type="match status" value="1"/>
</dbReference>
<keyword evidence="26" id="KW-0206">Cytoskeleton</keyword>
<proteinExistence type="inferred from homology"/>
<evidence type="ECO:0000256" key="5">
    <source>
        <dbReference type="ARBA" id="ARBA00006866"/>
    </source>
</evidence>
<dbReference type="Pfam" id="PF04851">
    <property type="entry name" value="ResIII"/>
    <property type="match status" value="1"/>
</dbReference>
<evidence type="ECO:0000313" key="41">
    <source>
        <dbReference type="EMBL" id="KAG5854869.1"/>
    </source>
</evidence>
<dbReference type="Pfam" id="PF06466">
    <property type="entry name" value="PCAF_N"/>
    <property type="match status" value="1"/>
</dbReference>
<dbReference type="SMART" id="SM00174">
    <property type="entry name" value="RHO"/>
    <property type="match status" value="1"/>
</dbReference>
<dbReference type="PRINTS" id="PR00503">
    <property type="entry name" value="BROMODOMAIN"/>
</dbReference>
<evidence type="ECO:0000256" key="15">
    <source>
        <dbReference type="ARBA" id="ARBA00022806"/>
    </source>
</evidence>
<dbReference type="InterPro" id="IPR009464">
    <property type="entry name" value="PCAF_N"/>
</dbReference>
<reference evidence="41" key="1">
    <citation type="submission" date="2021-01" db="EMBL/GenBank/DDBJ databases">
        <title>A chromosome-scale assembly of European eel, Anguilla anguilla.</title>
        <authorList>
            <person name="Henkel C."/>
            <person name="Jong-Raadsen S.A."/>
            <person name="Dufour S."/>
            <person name="Weltzien F.-A."/>
            <person name="Palstra A.P."/>
            <person name="Pelster B."/>
            <person name="Spaink H.P."/>
            <person name="Van Den Thillart G.E."/>
            <person name="Jansen H."/>
            <person name="Zahm M."/>
            <person name="Klopp C."/>
            <person name="Cedric C."/>
            <person name="Louis A."/>
            <person name="Berthelot C."/>
            <person name="Parey E."/>
            <person name="Roest Crollius H."/>
            <person name="Montfort J."/>
            <person name="Robinson-Rechavi M."/>
            <person name="Bucao C."/>
            <person name="Bouchez O."/>
            <person name="Gislard M."/>
            <person name="Lluch J."/>
            <person name="Milhes M."/>
            <person name="Lampietro C."/>
            <person name="Lopez Roques C."/>
            <person name="Donnadieu C."/>
            <person name="Braasch I."/>
            <person name="Desvignes T."/>
            <person name="Postlethwait J."/>
            <person name="Bobe J."/>
            <person name="Guiguen Y."/>
            <person name="Dirks R."/>
        </authorList>
    </citation>
    <scope>NUCLEOTIDE SEQUENCE</scope>
    <source>
        <strain evidence="41">Tag_6206</strain>
        <tissue evidence="41">Liver</tissue>
    </source>
</reference>
<keyword evidence="12" id="KW-0547">Nucleotide-binding</keyword>
<keyword evidence="28" id="KW-0449">Lipoprotein</keyword>
<dbReference type="Gene3D" id="1.20.1320.30">
    <property type="match status" value="1"/>
</dbReference>
<dbReference type="Pfam" id="PF11648">
    <property type="entry name" value="RIG-I_C-RD"/>
    <property type="match status" value="1"/>
</dbReference>
<dbReference type="GO" id="GO:0051607">
    <property type="term" value="P:defense response to virus"/>
    <property type="evidence" value="ECO:0007669"/>
    <property type="project" value="UniProtKB-KW"/>
</dbReference>
<evidence type="ECO:0000256" key="32">
    <source>
        <dbReference type="ARBA" id="ARBA00047660"/>
    </source>
</evidence>
<keyword evidence="20" id="KW-0653">Protein transport</keyword>
<dbReference type="GO" id="GO:0046872">
    <property type="term" value="F:metal ion binding"/>
    <property type="evidence" value="ECO:0007669"/>
    <property type="project" value="UniProtKB-KW"/>
</dbReference>
<dbReference type="EMBL" id="JAFIRN010000002">
    <property type="protein sequence ID" value="KAG5854869.1"/>
    <property type="molecule type" value="Genomic_DNA"/>
</dbReference>
<dbReference type="GO" id="GO:0003925">
    <property type="term" value="F:G protein activity"/>
    <property type="evidence" value="ECO:0007669"/>
    <property type="project" value="UniProtKB-EC"/>
</dbReference>
<evidence type="ECO:0000259" key="38">
    <source>
        <dbReference type="PROSITE" id="PS51186"/>
    </source>
</evidence>
<evidence type="ECO:0000256" key="12">
    <source>
        <dbReference type="ARBA" id="ARBA00022741"/>
    </source>
</evidence>
<dbReference type="GO" id="GO:0005813">
    <property type="term" value="C:centrosome"/>
    <property type="evidence" value="ECO:0007669"/>
    <property type="project" value="UniProtKB-SubCell"/>
</dbReference>
<comment type="similarity">
    <text evidence="4">Belongs to the small GTPase superfamily. Rab family.</text>
</comment>
<dbReference type="Pfam" id="PF00071">
    <property type="entry name" value="Ras"/>
    <property type="match status" value="1"/>
</dbReference>
<keyword evidence="11" id="KW-0479">Metal-binding</keyword>
<dbReference type="CDD" id="cd01860">
    <property type="entry name" value="Rab5_related"/>
    <property type="match status" value="1"/>
</dbReference>
<organism evidence="41 42">
    <name type="scientific">Anguilla anguilla</name>
    <name type="common">European freshwater eel</name>
    <name type="synonym">Muraena anguilla</name>
    <dbReference type="NCBI Taxonomy" id="7936"/>
    <lineage>
        <taxon>Eukaryota</taxon>
        <taxon>Metazoa</taxon>
        <taxon>Chordata</taxon>
        <taxon>Craniata</taxon>
        <taxon>Vertebrata</taxon>
        <taxon>Euteleostomi</taxon>
        <taxon>Actinopterygii</taxon>
        <taxon>Neopterygii</taxon>
        <taxon>Teleostei</taxon>
        <taxon>Anguilliformes</taxon>
        <taxon>Anguillidae</taxon>
        <taxon>Anguilla</taxon>
    </lineage>
</organism>
<dbReference type="PROSITE" id="PS51421">
    <property type="entry name" value="RAS"/>
    <property type="match status" value="1"/>
</dbReference>
<keyword evidence="7" id="KW-0813">Transport</keyword>
<feature type="compositionally biased region" description="Low complexity" evidence="36">
    <location>
        <begin position="206"/>
        <end position="225"/>
    </location>
</feature>
<evidence type="ECO:0000256" key="30">
    <source>
        <dbReference type="ARBA" id="ARBA00023315"/>
    </source>
</evidence>
<evidence type="ECO:0000256" key="10">
    <source>
        <dbReference type="ARBA" id="ARBA00022679"/>
    </source>
</evidence>
<dbReference type="InterPro" id="IPR037800">
    <property type="entry name" value="GCN5"/>
</dbReference>
<dbReference type="PROSITE" id="PS51420">
    <property type="entry name" value="RHO"/>
    <property type="match status" value="1"/>
</dbReference>
<evidence type="ECO:0000256" key="22">
    <source>
        <dbReference type="ARBA" id="ARBA00023117"/>
    </source>
</evidence>
<comment type="similarity">
    <text evidence="5">Belongs to the helicase family. RLR subfamily.</text>
</comment>
<dbReference type="InterPro" id="IPR036427">
    <property type="entry name" value="Bromodomain-like_sf"/>
</dbReference>
<keyword evidence="42" id="KW-1185">Reference proteome</keyword>
<evidence type="ECO:0000256" key="27">
    <source>
        <dbReference type="ARBA" id="ARBA00023242"/>
    </source>
</evidence>
<dbReference type="GO" id="GO:0060349">
    <property type="term" value="P:bone morphogenesis"/>
    <property type="evidence" value="ECO:0007669"/>
    <property type="project" value="UniProtKB-ARBA"/>
</dbReference>
<dbReference type="GO" id="GO:0003677">
    <property type="term" value="F:DNA binding"/>
    <property type="evidence" value="ECO:0007669"/>
    <property type="project" value="InterPro"/>
</dbReference>
<keyword evidence="15" id="KW-0347">Helicase</keyword>
<evidence type="ECO:0000259" key="40">
    <source>
        <dbReference type="PROSITE" id="PS51789"/>
    </source>
</evidence>
<dbReference type="GO" id="GO:0005524">
    <property type="term" value="F:ATP binding"/>
    <property type="evidence" value="ECO:0007669"/>
    <property type="project" value="UniProtKB-KW"/>
</dbReference>
<protein>
    <recommendedName>
        <fullName evidence="43">Histone acetyltransferase</fullName>
    </recommendedName>
</protein>
<evidence type="ECO:0000256" key="33">
    <source>
        <dbReference type="ARBA" id="ARBA00048940"/>
    </source>
</evidence>
<evidence type="ECO:0000256" key="4">
    <source>
        <dbReference type="ARBA" id="ARBA00006270"/>
    </source>
</evidence>
<dbReference type="PRINTS" id="PR00449">
    <property type="entry name" value="RASTRNSFRMNG"/>
</dbReference>
<dbReference type="GO" id="GO:0045087">
    <property type="term" value="P:innate immune response"/>
    <property type="evidence" value="ECO:0007669"/>
    <property type="project" value="UniProtKB-KW"/>
</dbReference>
<dbReference type="SMART" id="SM00173">
    <property type="entry name" value="RAS"/>
    <property type="match status" value="1"/>
</dbReference>
<comment type="catalytic activity">
    <reaction evidence="34">
        <text>ATP + H2O = ADP + phosphate + H(+)</text>
        <dbReference type="Rhea" id="RHEA:13065"/>
        <dbReference type="ChEBI" id="CHEBI:15377"/>
        <dbReference type="ChEBI" id="CHEBI:15378"/>
        <dbReference type="ChEBI" id="CHEBI:30616"/>
        <dbReference type="ChEBI" id="CHEBI:43474"/>
        <dbReference type="ChEBI" id="CHEBI:456216"/>
        <dbReference type="EC" id="3.6.4.13"/>
    </reaction>
    <physiologicalReaction direction="left-to-right" evidence="34">
        <dbReference type="Rhea" id="RHEA:13066"/>
    </physiologicalReaction>
</comment>
<evidence type="ECO:0000256" key="14">
    <source>
        <dbReference type="ARBA" id="ARBA00022801"/>
    </source>
</evidence>
<dbReference type="GO" id="GO:1903010">
    <property type="term" value="P:regulation of bone development"/>
    <property type="evidence" value="ECO:0007669"/>
    <property type="project" value="UniProtKB-ARBA"/>
</dbReference>
<dbReference type="NCBIfam" id="TIGR00231">
    <property type="entry name" value="small_GTP"/>
    <property type="match status" value="1"/>
</dbReference>
<dbReference type="Gene3D" id="1.20.920.10">
    <property type="entry name" value="Bromodomain-like"/>
    <property type="match status" value="1"/>
</dbReference>
<feature type="compositionally biased region" description="Basic and acidic residues" evidence="36">
    <location>
        <begin position="236"/>
        <end position="252"/>
    </location>
</feature>
<evidence type="ECO:0000256" key="28">
    <source>
        <dbReference type="ARBA" id="ARBA00023288"/>
    </source>
</evidence>
<evidence type="ECO:0000256" key="35">
    <source>
        <dbReference type="PROSITE-ProRule" id="PRU00035"/>
    </source>
</evidence>
<keyword evidence="19" id="KW-0694">RNA-binding</keyword>
<dbReference type="Proteomes" id="UP001044222">
    <property type="component" value="Unassembled WGS sequence"/>
</dbReference>
<dbReference type="PROSITE" id="PS51186">
    <property type="entry name" value="GNAT"/>
    <property type="match status" value="1"/>
</dbReference>
<keyword evidence="13" id="KW-0967">Endosome</keyword>
<accession>A0A9D3MTE4</accession>
<evidence type="ECO:0000313" key="42">
    <source>
        <dbReference type="Proteomes" id="UP001044222"/>
    </source>
</evidence>
<keyword evidence="9" id="KW-0399">Innate immunity</keyword>
<keyword evidence="22 35" id="KW-0103">Bromodomain</keyword>
<keyword evidence="30" id="KW-0012">Acyltransferase</keyword>
<dbReference type="InterPro" id="IPR018359">
    <property type="entry name" value="Bromodomain_CS"/>
</dbReference>
<dbReference type="PROSITE" id="PS51789">
    <property type="entry name" value="RLR_CTR"/>
    <property type="match status" value="1"/>
</dbReference>
<dbReference type="InterPro" id="IPR027417">
    <property type="entry name" value="P-loop_NTPase"/>
</dbReference>
<evidence type="ECO:0008006" key="43">
    <source>
        <dbReference type="Google" id="ProtNLM"/>
    </source>
</evidence>
<keyword evidence="16" id="KW-0862">Zinc</keyword>
<dbReference type="InterPro" id="IPR038557">
    <property type="entry name" value="RLR_C_sf"/>
</dbReference>
<comment type="subcellular location">
    <subcellularLocation>
        <location evidence="3">Cell membrane</location>
        <topology evidence="3">Lipid-anchor</topology>
        <orientation evidence="3">Cytoplasmic side</orientation>
    </subcellularLocation>
    <subcellularLocation>
        <location evidence="2">Cytoplasm</location>
        <location evidence="2">Cytoskeleton</location>
        <location evidence="2">Microtubule organizing center</location>
        <location evidence="2">Centrosome</location>
    </subcellularLocation>
    <subcellularLocation>
        <location evidence="31">Early endosome membrane</location>
        <topology evidence="31">Lipid-anchor</topology>
    </subcellularLocation>
    <subcellularLocation>
        <location evidence="1">Nucleus</location>
    </subcellularLocation>
</comment>
<evidence type="ECO:0000256" key="7">
    <source>
        <dbReference type="ARBA" id="ARBA00022448"/>
    </source>
</evidence>
<dbReference type="InterPro" id="IPR000182">
    <property type="entry name" value="GNAT_dom"/>
</dbReference>
<evidence type="ECO:0000256" key="34">
    <source>
        <dbReference type="ARBA" id="ARBA00049390"/>
    </source>
</evidence>
<evidence type="ECO:0000256" key="24">
    <source>
        <dbReference type="ARBA" id="ARBA00023134"/>
    </source>
</evidence>
<dbReference type="PANTHER" id="PTHR45750">
    <property type="entry name" value="GH11602P"/>
    <property type="match status" value="1"/>
</dbReference>
<dbReference type="SMART" id="SM00176">
    <property type="entry name" value="RAN"/>
    <property type="match status" value="1"/>
</dbReference>
<dbReference type="InterPro" id="IPR001806">
    <property type="entry name" value="Small_GTPase"/>
</dbReference>
<dbReference type="GO" id="GO:0003723">
    <property type="term" value="F:RNA binding"/>
    <property type="evidence" value="ECO:0007669"/>
    <property type="project" value="UniProtKB-KW"/>
</dbReference>
<evidence type="ECO:0000256" key="11">
    <source>
        <dbReference type="ARBA" id="ARBA00022723"/>
    </source>
</evidence>
<comment type="catalytic activity">
    <reaction evidence="32">
        <text>GTP + H2O = GDP + phosphate + H(+)</text>
        <dbReference type="Rhea" id="RHEA:19669"/>
        <dbReference type="ChEBI" id="CHEBI:15377"/>
        <dbReference type="ChEBI" id="CHEBI:15378"/>
        <dbReference type="ChEBI" id="CHEBI:37565"/>
        <dbReference type="ChEBI" id="CHEBI:43474"/>
        <dbReference type="ChEBI" id="CHEBI:58189"/>
        <dbReference type="EC" id="3.6.5.2"/>
    </reaction>
    <physiologicalReaction direction="left-to-right" evidence="32">
        <dbReference type="Rhea" id="RHEA:19670"/>
    </physiologicalReaction>
</comment>
<dbReference type="InterPro" id="IPR041204">
    <property type="entry name" value="RIG-I-like_C"/>
</dbReference>
<comment type="catalytic activity">
    <reaction evidence="33">
        <text>L-lysyl-[histone] + acetyl-CoA = N(6)-acetyl-L-lysyl-[histone] + CoA + H(+)</text>
        <dbReference type="Rhea" id="RHEA:21992"/>
        <dbReference type="Rhea" id="RHEA-COMP:9845"/>
        <dbReference type="Rhea" id="RHEA-COMP:11338"/>
        <dbReference type="ChEBI" id="CHEBI:15378"/>
        <dbReference type="ChEBI" id="CHEBI:29969"/>
        <dbReference type="ChEBI" id="CHEBI:57287"/>
        <dbReference type="ChEBI" id="CHEBI:57288"/>
        <dbReference type="ChEBI" id="CHEBI:61930"/>
        <dbReference type="EC" id="2.3.1.48"/>
    </reaction>
    <physiologicalReaction direction="left-to-right" evidence="33">
        <dbReference type="Rhea" id="RHEA:21993"/>
    </physiologicalReaction>
</comment>
<dbReference type="InterPro" id="IPR014001">
    <property type="entry name" value="Helicase_ATP-bd"/>
</dbReference>
<evidence type="ECO:0000256" key="13">
    <source>
        <dbReference type="ARBA" id="ARBA00022753"/>
    </source>
</evidence>
<dbReference type="Pfam" id="PF18119">
    <property type="entry name" value="RIG-I_C"/>
    <property type="match status" value="1"/>
</dbReference>
<dbReference type="PANTHER" id="PTHR45750:SF1">
    <property type="entry name" value="HISTONE ACETYLTRANSFERASE KAT2A"/>
    <property type="match status" value="1"/>
</dbReference>
<sequence length="1641" mass="186015">MAGRGGPARSNGPAAGNKICQFKLVLLGESAVGKSSLVLRFVKGQFHEYQESTIGAAFLTQTVCLDDTTVKFEIWDTAGQERYHSLAPMYYRGAQAAIVVYDITNTDTFARAKNWVKELQRQASPNIVIALAGNKADLANKRAVDFQEAQAYADDNSLLFMETSAKTAMNVNEIFMAIAKKLPKNEPQSGAGTGGRARPGVDLQDSAPRAGAASAAAAETNSAPSQPTTRPMTNRPQDETNPERKENTEKQDPFLPANDSCKCNGWKNPHPPTATRMDLQQQAASLSEPCRSCGHALADHVSHLENVSEEEINRLLGMVVDVENLFMSVHKEEDTDTKQVYFYLFKLLRKCILQMSQPIVEGSLGSPPFEKPNIEQGVLNFVQYKFSHLPPKERQTMFELSKMFLLCLNYWKLETPTQFRQRSQKDDGTAYKVDYTRWLCYCHVPQSNDSLPRYETTHVFGRSLLKSIFTVTRRQLLEKFRVEKDKLLPEKRTLILTHFPKFLSMLEEEIYGENSPIWEADFTMPASEGAQLGHPTVISPAAVSSTPAFTKSNSCSSSLGTISLDTVVAEPKTGEKRKLPEALTLEDAKRIRVMGDIPMELVNEVMMTITDPAAMLGPETSLLSANAARDETARLEERRGIIEFHVIGNSLSQKSNKKILMWLVGLQNVFSHQLPRMPKEYITRLVFDPKHKTLALIKDGRVIGGICFRMFPTQGFTEIVFCAVTSNEQVKGYGTHLMNHLKEYHIKHSILYFLTYADEYAIGYFKKQGFSKDIKVPKSRYLGYIKDYEGATLMECELNPRIPYTELSHIIKRQKEIIKKLIERKQSQIRKVYPGLTCFKEGVRQIPVESIPGIRETGWKPSGKEKCKELKDPDLLYNMLKNLLAQIKTHPDAWPFMEPVKKAEAHDYYEIIRFPIDLRTMTERLKNRYYVTKKLFIADLQRIITNCREYNPPDSEYCRCANTLEKFFYFKLKESGLIDNRTSVQSREMEEIQLRDYQKEVVQPALEGKNIIIWLPTGGGKTRAAVYVAKRHLETKPRAKVAVLVNKVHLVDQHYSKEFHPFLGKTYNVQSISGDSAQKDFFAPVVRDSDVIVCTAQILENALRSTEEEKHVELTDFTLLIIDECHHTHKESVYNKIMERYVEHKLEGKAGLPQVLGLTASLGTGGARTLEKAINHVLQICANLDATAIMSSKENARELEKKVPKPRKQYDIVEKRLQDPFGDYLKDMMGLIHDFMGTEDVSRSFGSQEYEEEVVLLHKKGRVEKNRMLAQCALHLRQYNDALLINDTVRMEDAFKVLDEFYSSKQASRIGLDGTDEYLFSLFREHRFQLEALGQMPDYENPKLGKLQDILLEQFKGDTTARGILFSKTRKSTQCLLEWVTSSPEMQAAGIRAAILTGAGNLANHMSQGEQRETINKFRTGLLNLLVSTSVAEEGQRAGPREDSVYSVVAQAGGREVSRERTNEYLEELSKKAIAEVQSIRPRDFRIKVFELQKEVAIMRRLAEQKAGEKKSLNQAASVRLRCCLCDAAVALGSDIQLIEGAHYVIVNPDVRKCYRLGGQIVLNKTFEDWKPGRKISCAACGQEWGMEMMYKSVTLPNVAIRNFVLETANGRRTAKKWKGAQFHVEDFCYTEYCEKNVFSK</sequence>
<evidence type="ECO:0000256" key="31">
    <source>
        <dbReference type="ARBA" id="ARBA00043949"/>
    </source>
</evidence>
<dbReference type="InterPro" id="IPR001487">
    <property type="entry name" value="Bromodomain"/>
</dbReference>
<evidence type="ECO:0000256" key="26">
    <source>
        <dbReference type="ARBA" id="ARBA00023212"/>
    </source>
</evidence>
<gene>
    <name evidence="41" type="ORF">ANANG_G00042390</name>
</gene>
<dbReference type="SMART" id="SM00175">
    <property type="entry name" value="RAB"/>
    <property type="match status" value="1"/>
</dbReference>
<dbReference type="Gene3D" id="3.40.50.300">
    <property type="entry name" value="P-loop containing nucleotide triphosphate hydrolases"/>
    <property type="match status" value="3"/>
</dbReference>
<evidence type="ECO:0000256" key="20">
    <source>
        <dbReference type="ARBA" id="ARBA00022927"/>
    </source>
</evidence>
<dbReference type="GO" id="GO:0003724">
    <property type="term" value="F:RNA helicase activity"/>
    <property type="evidence" value="ECO:0007669"/>
    <property type="project" value="UniProtKB-EC"/>
</dbReference>
<evidence type="ECO:0000256" key="3">
    <source>
        <dbReference type="ARBA" id="ARBA00004342"/>
    </source>
</evidence>
<dbReference type="SMART" id="SM00487">
    <property type="entry name" value="DEXDc"/>
    <property type="match status" value="1"/>
</dbReference>
<feature type="domain" description="Bromo" evidence="37">
    <location>
        <begin position="888"/>
        <end position="958"/>
    </location>
</feature>
<dbReference type="GO" id="GO:0140672">
    <property type="term" value="C:ATAC complex"/>
    <property type="evidence" value="ECO:0007669"/>
    <property type="project" value="TreeGrafter"/>
</dbReference>
<dbReference type="PROSITE" id="PS00633">
    <property type="entry name" value="BROMODOMAIN_1"/>
    <property type="match status" value="1"/>
</dbReference>
<dbReference type="Pfam" id="PF00439">
    <property type="entry name" value="Bromodomain"/>
    <property type="match status" value="1"/>
</dbReference>
<dbReference type="GO" id="GO:0045944">
    <property type="term" value="P:positive regulation of transcription by RNA polymerase II"/>
    <property type="evidence" value="ECO:0007669"/>
    <property type="project" value="TreeGrafter"/>
</dbReference>
<dbReference type="Gene3D" id="3.40.630.30">
    <property type="match status" value="1"/>
</dbReference>
<dbReference type="SUPFAM" id="SSF52540">
    <property type="entry name" value="P-loop containing nucleoside triphosphate hydrolases"/>
    <property type="match status" value="3"/>
</dbReference>
<evidence type="ECO:0000256" key="17">
    <source>
        <dbReference type="ARBA" id="ARBA00022840"/>
    </source>
</evidence>
<dbReference type="GO" id="GO:0043992">
    <property type="term" value="F:histone H3K9 acetyltransferase activity"/>
    <property type="evidence" value="ECO:0007669"/>
    <property type="project" value="UniProtKB-ARBA"/>
</dbReference>
<dbReference type="SMART" id="SM00297">
    <property type="entry name" value="BROMO"/>
    <property type="match status" value="1"/>
</dbReference>
<dbReference type="GO" id="GO:0005886">
    <property type="term" value="C:plasma membrane"/>
    <property type="evidence" value="ECO:0007669"/>
    <property type="project" value="UniProtKB-SubCell"/>
</dbReference>
<comment type="caution">
    <text evidence="41">The sequence shown here is derived from an EMBL/GenBank/DDBJ whole genome shotgun (WGS) entry which is preliminary data.</text>
</comment>
<name>A0A9D3MTE4_ANGAN</name>
<keyword evidence="10" id="KW-0808">Transferase</keyword>
<dbReference type="InterPro" id="IPR001650">
    <property type="entry name" value="Helicase_C-like"/>
</dbReference>
<evidence type="ECO:0000256" key="19">
    <source>
        <dbReference type="ARBA" id="ARBA00022884"/>
    </source>
</evidence>
<dbReference type="CDD" id="cd04301">
    <property type="entry name" value="NAT_SF"/>
    <property type="match status" value="1"/>
</dbReference>
<evidence type="ECO:0000256" key="21">
    <source>
        <dbReference type="ARBA" id="ARBA00023015"/>
    </source>
</evidence>
<evidence type="ECO:0000256" key="23">
    <source>
        <dbReference type="ARBA" id="ARBA00023118"/>
    </source>
</evidence>
<dbReference type="FunFam" id="3.40.630.30:FF:000004">
    <property type="entry name" value="Histone acetyltransferase KAT2A"/>
    <property type="match status" value="1"/>
</dbReference>
<keyword evidence="18" id="KW-0391">Immunity</keyword>
<dbReference type="PROSITE" id="PS51419">
    <property type="entry name" value="RAB"/>
    <property type="match status" value="1"/>
</dbReference>
<feature type="domain" description="RLR CTR" evidence="40">
    <location>
        <begin position="1509"/>
        <end position="1635"/>
    </location>
</feature>
<keyword evidence="14" id="KW-0378">Hydrolase</keyword>
<dbReference type="CDD" id="cd05509">
    <property type="entry name" value="Bromo_gcn5_like"/>
    <property type="match status" value="1"/>
</dbReference>
<dbReference type="FunFam" id="1.20.920.10:FF:000014">
    <property type="entry name" value="Histone acetyltransferase KAT2B"/>
    <property type="match status" value="1"/>
</dbReference>
<comment type="similarity">
    <text evidence="6">Belongs to the acetyltransferase family. GCN5 subfamily.</text>
</comment>
<dbReference type="Pfam" id="PF00271">
    <property type="entry name" value="Helicase_C"/>
    <property type="match status" value="1"/>
</dbReference>
<keyword evidence="21" id="KW-0805">Transcription regulation</keyword>
<evidence type="ECO:0000256" key="18">
    <source>
        <dbReference type="ARBA" id="ARBA00022859"/>
    </source>
</evidence>
<evidence type="ECO:0000256" key="2">
    <source>
        <dbReference type="ARBA" id="ARBA00004300"/>
    </source>
</evidence>
<feature type="region of interest" description="Disordered" evidence="36">
    <location>
        <begin position="184"/>
        <end position="274"/>
    </location>
</feature>
<evidence type="ECO:0000256" key="16">
    <source>
        <dbReference type="ARBA" id="ARBA00022833"/>
    </source>
</evidence>
<keyword evidence="17" id="KW-0067">ATP-binding</keyword>
<evidence type="ECO:0000256" key="36">
    <source>
        <dbReference type="SAM" id="MobiDB-lite"/>
    </source>
</evidence>
<dbReference type="GO" id="GO:0015031">
    <property type="term" value="P:protein transport"/>
    <property type="evidence" value="ECO:0007669"/>
    <property type="project" value="UniProtKB-KW"/>
</dbReference>
<dbReference type="CDD" id="cd12090">
    <property type="entry name" value="MDA5_ID"/>
    <property type="match status" value="1"/>
</dbReference>
<evidence type="ECO:0000256" key="8">
    <source>
        <dbReference type="ARBA" id="ARBA00022490"/>
    </source>
</evidence>
<dbReference type="InterPro" id="IPR005225">
    <property type="entry name" value="Small_GTP-bd"/>
</dbReference>
<dbReference type="InterPro" id="IPR006935">
    <property type="entry name" value="Helicase/UvrB_N"/>
</dbReference>
<feature type="domain" description="N-acetyltransferase" evidence="38">
    <location>
        <begin position="646"/>
        <end position="799"/>
    </location>
</feature>
<keyword evidence="23" id="KW-0051">Antiviral defense</keyword>